<feature type="transmembrane region" description="Helical" evidence="12">
    <location>
        <begin position="545"/>
        <end position="566"/>
    </location>
</feature>
<dbReference type="PANTHER" id="PTHR42940">
    <property type="entry name" value="ALCOHOL DEHYDROGENASE 1-RELATED"/>
    <property type="match status" value="1"/>
</dbReference>
<dbReference type="GO" id="GO:0008270">
    <property type="term" value="F:zinc ion binding"/>
    <property type="evidence" value="ECO:0007669"/>
    <property type="project" value="InterPro"/>
</dbReference>
<evidence type="ECO:0000256" key="7">
    <source>
        <dbReference type="ARBA" id="ARBA00022989"/>
    </source>
</evidence>
<keyword evidence="8" id="KW-0560">Oxidoreductase</keyword>
<comment type="subcellular location">
    <subcellularLocation>
        <location evidence="2">Membrane</location>
        <topology evidence="2">Multi-pass membrane protein</topology>
    </subcellularLocation>
</comment>
<dbReference type="PANTHER" id="PTHR42940:SF7">
    <property type="entry name" value="ALCOHOL DEHYDROGENASE-LIKE N-TERMINAL DOMAIN-CONTAINING PROTEIN"/>
    <property type="match status" value="1"/>
</dbReference>
<comment type="cofactor">
    <cofactor evidence="1 11">
        <name>Zn(2+)</name>
        <dbReference type="ChEBI" id="CHEBI:29105"/>
    </cofactor>
</comment>
<proteinExistence type="inferred from homology"/>
<dbReference type="EMBL" id="LKCW01000003">
    <property type="protein sequence ID" value="KPM46012.1"/>
    <property type="molecule type" value="Genomic_DNA"/>
</dbReference>
<dbReference type="Gene3D" id="3.90.180.10">
    <property type="entry name" value="Medium-chain alcohol dehydrogenases, catalytic domain"/>
    <property type="match status" value="1"/>
</dbReference>
<keyword evidence="9 10" id="KW-0472">Membrane</keyword>
<evidence type="ECO:0000256" key="12">
    <source>
        <dbReference type="SAM" id="Phobius"/>
    </source>
</evidence>
<evidence type="ECO:0000256" key="10">
    <source>
        <dbReference type="PROSITE-ProRule" id="PRU01087"/>
    </source>
</evidence>
<keyword evidence="15" id="KW-1185">Reference proteome</keyword>
<evidence type="ECO:0000259" key="13">
    <source>
        <dbReference type="PROSITE" id="PS51751"/>
    </source>
</evidence>
<evidence type="ECO:0000256" key="9">
    <source>
        <dbReference type="ARBA" id="ARBA00023136"/>
    </source>
</evidence>
<feature type="transmembrane region" description="Helical" evidence="12">
    <location>
        <begin position="509"/>
        <end position="533"/>
    </location>
</feature>
<dbReference type="InterPro" id="IPR013149">
    <property type="entry name" value="ADH-like_C"/>
</dbReference>
<dbReference type="SUPFAM" id="SSF51735">
    <property type="entry name" value="NAD(P)-binding Rossmann-fold domains"/>
    <property type="match status" value="1"/>
</dbReference>
<evidence type="ECO:0000313" key="14">
    <source>
        <dbReference type="EMBL" id="KPM46012.1"/>
    </source>
</evidence>
<evidence type="ECO:0000256" key="4">
    <source>
        <dbReference type="ARBA" id="ARBA00022692"/>
    </source>
</evidence>
<sequence>MSLPSSYKAVVVESAGAPLTLKDIPLGAVAAGQVLVKVIACGICHTDAIVQAGYLGNAFPRVPGHEIVGDVVKVGDGVTAFHPGDRVGGSWHGGHDGTCRECQRGLHQMCQAAKAHGVTVDGGFAEYVAVQAEAVVRVPRTMDPAEAAPLLCAGLTTFNGIRRMGVEPGGLVAVQGLGGLGHLAVQFASRMGFRVVALSSGAVKRDFAMQLGAHRYVDTSVEDPVEALAGLGGAALIVATAPNAKAIAPLVKGLRSLGKLLVLAPVGGIEFDTTVMTRRGASVHTWPSGNILDAEETLEFAKLHGVKCLVEKFPLKDAEKAMARMLSGHVRFRSVLVMDRHRATDHRRRNSPASPPRLTASALLPQPEGLNTVFSCNQLNPEESRIISILIDSSRLSHHLKTADMAQKPWRDWAYLAIISTQLFGMLALDFVPFYPKSLYAAPSAPLHFLVSVRSIYLATSGDPFFAAAGHAPWFQAFLYVEALAQFPLAAYLVSRLASRKPTSGPAELAALAFGCLTAMGSVACCAELWAMGPDVVKDEHKAKLFYGTYLPFVVIPAVMAIDMYLRLLPRVRAGTVKPKRQ</sequence>
<evidence type="ECO:0000256" key="5">
    <source>
        <dbReference type="ARBA" id="ARBA00022723"/>
    </source>
</evidence>
<dbReference type="InterPro" id="IPR036291">
    <property type="entry name" value="NAD(P)-bd_dom_sf"/>
</dbReference>
<dbReference type="STRING" id="78410.A0A0N8H903"/>
<evidence type="ECO:0000256" key="3">
    <source>
        <dbReference type="ARBA" id="ARBA00008072"/>
    </source>
</evidence>
<dbReference type="SMART" id="SM00829">
    <property type="entry name" value="PKS_ER"/>
    <property type="match status" value="1"/>
</dbReference>
<keyword evidence="4 10" id="KW-0812">Transmembrane</keyword>
<gene>
    <name evidence="14" type="ORF">AK830_g440</name>
</gene>
<comment type="caution">
    <text evidence="14">The sequence shown here is derived from an EMBL/GenBank/DDBJ whole genome shotgun (WGS) entry which is preliminary data.</text>
</comment>
<dbReference type="Gene3D" id="3.40.50.720">
    <property type="entry name" value="NAD(P)-binding Rossmann-like Domain"/>
    <property type="match status" value="1"/>
</dbReference>
<evidence type="ECO:0000256" key="1">
    <source>
        <dbReference type="ARBA" id="ARBA00001947"/>
    </source>
</evidence>
<accession>A0A0N8H903</accession>
<dbReference type="GO" id="GO:0004022">
    <property type="term" value="F:alcohol dehydrogenase (NAD+) activity"/>
    <property type="evidence" value="ECO:0007669"/>
    <property type="project" value="TreeGrafter"/>
</dbReference>
<dbReference type="PROSITE" id="PS51751">
    <property type="entry name" value="EXPERA"/>
    <property type="match status" value="1"/>
</dbReference>
<organism evidence="14 15">
    <name type="scientific">Neonectria ditissima</name>
    <dbReference type="NCBI Taxonomy" id="78410"/>
    <lineage>
        <taxon>Eukaryota</taxon>
        <taxon>Fungi</taxon>
        <taxon>Dikarya</taxon>
        <taxon>Ascomycota</taxon>
        <taxon>Pezizomycotina</taxon>
        <taxon>Sordariomycetes</taxon>
        <taxon>Hypocreomycetidae</taxon>
        <taxon>Hypocreales</taxon>
        <taxon>Nectriaceae</taxon>
        <taxon>Neonectria</taxon>
    </lineage>
</organism>
<dbReference type="InterPro" id="IPR002328">
    <property type="entry name" value="ADH_Zn_CS"/>
</dbReference>
<name>A0A0N8H903_9HYPO</name>
<protein>
    <recommendedName>
        <fullName evidence="13">EXPERA domain-containing protein</fullName>
    </recommendedName>
</protein>
<dbReference type="PROSITE" id="PS00059">
    <property type="entry name" value="ADH_ZINC"/>
    <property type="match status" value="1"/>
</dbReference>
<evidence type="ECO:0000256" key="6">
    <source>
        <dbReference type="ARBA" id="ARBA00022833"/>
    </source>
</evidence>
<evidence type="ECO:0000256" key="2">
    <source>
        <dbReference type="ARBA" id="ARBA00004141"/>
    </source>
</evidence>
<dbReference type="InterPro" id="IPR013154">
    <property type="entry name" value="ADH-like_N"/>
</dbReference>
<evidence type="ECO:0000256" key="8">
    <source>
        <dbReference type="ARBA" id="ARBA00023002"/>
    </source>
</evidence>
<comment type="similarity">
    <text evidence="3 11">Belongs to the zinc-containing alcohol dehydrogenase family.</text>
</comment>
<feature type="transmembrane region" description="Helical" evidence="12">
    <location>
        <begin position="413"/>
        <end position="432"/>
    </location>
</feature>
<dbReference type="OrthoDB" id="433124at2759"/>
<dbReference type="GO" id="GO:0005737">
    <property type="term" value="C:cytoplasm"/>
    <property type="evidence" value="ECO:0007669"/>
    <property type="project" value="TreeGrafter"/>
</dbReference>
<evidence type="ECO:0000313" key="15">
    <source>
        <dbReference type="Proteomes" id="UP000050424"/>
    </source>
</evidence>
<feature type="domain" description="EXPERA" evidence="13">
    <location>
        <begin position="411"/>
        <end position="561"/>
    </location>
</feature>
<reference evidence="14 15" key="1">
    <citation type="submission" date="2015-09" db="EMBL/GenBank/DDBJ databases">
        <title>Draft genome of a European isolate of the apple canker pathogen Neonectria ditissima.</title>
        <authorList>
            <person name="Gomez-Cortecero A."/>
            <person name="Harrison R.J."/>
            <person name="Armitage A.D."/>
        </authorList>
    </citation>
    <scope>NUCLEOTIDE SEQUENCE [LARGE SCALE GENOMIC DNA]</scope>
    <source>
        <strain evidence="14 15">R09/05</strain>
    </source>
</reference>
<feature type="transmembrane region" description="Helical" evidence="12">
    <location>
        <begin position="477"/>
        <end position="497"/>
    </location>
</feature>
<evidence type="ECO:0000256" key="11">
    <source>
        <dbReference type="RuleBase" id="RU361277"/>
    </source>
</evidence>
<dbReference type="Proteomes" id="UP000050424">
    <property type="component" value="Unassembled WGS sequence"/>
</dbReference>
<dbReference type="InterPro" id="IPR020843">
    <property type="entry name" value="ER"/>
</dbReference>
<dbReference type="InterPro" id="IPR033118">
    <property type="entry name" value="EXPERA"/>
</dbReference>
<dbReference type="Pfam" id="PF05241">
    <property type="entry name" value="EBP"/>
    <property type="match status" value="1"/>
</dbReference>
<keyword evidence="6 11" id="KW-0862">Zinc</keyword>
<keyword evidence="5 11" id="KW-0479">Metal-binding</keyword>
<dbReference type="AlphaFoldDB" id="A0A0N8H903"/>
<dbReference type="SUPFAM" id="SSF50129">
    <property type="entry name" value="GroES-like"/>
    <property type="match status" value="1"/>
</dbReference>
<dbReference type="GO" id="GO:0016020">
    <property type="term" value="C:membrane"/>
    <property type="evidence" value="ECO:0007669"/>
    <property type="project" value="UniProtKB-SubCell"/>
</dbReference>
<dbReference type="Pfam" id="PF00107">
    <property type="entry name" value="ADH_zinc_N"/>
    <property type="match status" value="1"/>
</dbReference>
<dbReference type="InterPro" id="IPR011032">
    <property type="entry name" value="GroES-like_sf"/>
</dbReference>
<keyword evidence="7 10" id="KW-1133">Transmembrane helix</keyword>
<dbReference type="Pfam" id="PF08240">
    <property type="entry name" value="ADH_N"/>
    <property type="match status" value="1"/>
</dbReference>